<dbReference type="Gene3D" id="3.20.20.140">
    <property type="entry name" value="Metal-dependent hydrolases"/>
    <property type="match status" value="1"/>
</dbReference>
<dbReference type="Proteomes" id="UP000001231">
    <property type="component" value="Chromosome"/>
</dbReference>
<gene>
    <name evidence="3" type="ordered locus">Kkor_1237</name>
</gene>
<protein>
    <submittedName>
        <fullName evidence="3">Amidohydrolase</fullName>
    </submittedName>
</protein>
<keyword evidence="3" id="KW-0378">Hydrolase</keyword>
<dbReference type="OrthoDB" id="9782972at2"/>
<dbReference type="AlphaFoldDB" id="C7RBL4"/>
<evidence type="ECO:0000313" key="3">
    <source>
        <dbReference type="EMBL" id="ACV26656.1"/>
    </source>
</evidence>
<dbReference type="PANTHER" id="PTHR43135">
    <property type="entry name" value="ALPHA-D-RIBOSE 1-METHYLPHOSPHONATE 5-TRIPHOSPHATE DIPHOSPHATASE"/>
    <property type="match status" value="1"/>
</dbReference>
<dbReference type="InterPro" id="IPR011059">
    <property type="entry name" value="Metal-dep_hydrolase_composite"/>
</dbReference>
<organism evidence="3 4">
    <name type="scientific">Kangiella koreensis (strain DSM 16069 / JCM 12317 / KCTC 12182 / SW-125)</name>
    <dbReference type="NCBI Taxonomy" id="523791"/>
    <lineage>
        <taxon>Bacteria</taxon>
        <taxon>Pseudomonadati</taxon>
        <taxon>Pseudomonadota</taxon>
        <taxon>Gammaproteobacteria</taxon>
        <taxon>Kangiellales</taxon>
        <taxon>Kangiellaceae</taxon>
        <taxon>Kangiella</taxon>
    </lineage>
</organism>
<reference evidence="3 4" key="1">
    <citation type="journal article" date="2009" name="Stand. Genomic Sci.">
        <title>Complete genome sequence of Kangiella koreensis type strain (SW-125).</title>
        <authorList>
            <person name="Han C."/>
            <person name="Sikorski J."/>
            <person name="Lapidus A."/>
            <person name="Nolan M."/>
            <person name="Glavina Del Rio T."/>
            <person name="Tice H."/>
            <person name="Cheng J.F."/>
            <person name="Lucas S."/>
            <person name="Chen F."/>
            <person name="Copeland A."/>
            <person name="Ivanova N."/>
            <person name="Mavromatis K."/>
            <person name="Ovchinnikova G."/>
            <person name="Pati A."/>
            <person name="Bruce D."/>
            <person name="Goodwin L."/>
            <person name="Pitluck S."/>
            <person name="Chen A."/>
            <person name="Palaniappan K."/>
            <person name="Land M."/>
            <person name="Hauser L."/>
            <person name="Chang Y.J."/>
            <person name="Jeffries C.D."/>
            <person name="Chain P."/>
            <person name="Saunders E."/>
            <person name="Brettin T."/>
            <person name="Goker M."/>
            <person name="Tindall B.J."/>
            <person name="Bristow J."/>
            <person name="Eisen J.A."/>
            <person name="Markowitz V."/>
            <person name="Hugenholtz P."/>
            <person name="Kyrpides N.C."/>
            <person name="Klenk H.P."/>
            <person name="Detter J.C."/>
        </authorList>
    </citation>
    <scope>NUCLEOTIDE SEQUENCE [LARGE SCALE GENOMIC DNA]</scope>
    <source>
        <strain evidence="4">DSM 16069 / KCTC 12182 / SW-125</strain>
    </source>
</reference>
<evidence type="ECO:0000256" key="1">
    <source>
        <dbReference type="SAM" id="SignalP"/>
    </source>
</evidence>
<evidence type="ECO:0000313" key="4">
    <source>
        <dbReference type="Proteomes" id="UP000001231"/>
    </source>
</evidence>
<dbReference type="SUPFAM" id="SSF51556">
    <property type="entry name" value="Metallo-dependent hydrolases"/>
    <property type="match status" value="1"/>
</dbReference>
<dbReference type="Pfam" id="PF01979">
    <property type="entry name" value="Amidohydro_1"/>
    <property type="match status" value="1"/>
</dbReference>
<dbReference type="SUPFAM" id="SSF51338">
    <property type="entry name" value="Composite domain of metallo-dependent hydrolases"/>
    <property type="match status" value="2"/>
</dbReference>
<dbReference type="Gene3D" id="2.30.40.10">
    <property type="entry name" value="Urease, subunit C, domain 1"/>
    <property type="match status" value="1"/>
</dbReference>
<feature type="domain" description="Amidohydrolase-related" evidence="2">
    <location>
        <begin position="81"/>
        <end position="448"/>
    </location>
</feature>
<dbReference type="InParanoid" id="C7RBL4"/>
<dbReference type="KEGG" id="kko:Kkor_1237"/>
<dbReference type="eggNOG" id="COG1228">
    <property type="taxonomic scope" value="Bacteria"/>
</dbReference>
<keyword evidence="1" id="KW-0732">Signal</keyword>
<dbReference type="GO" id="GO:0016810">
    <property type="term" value="F:hydrolase activity, acting on carbon-nitrogen (but not peptide) bonds"/>
    <property type="evidence" value="ECO:0007669"/>
    <property type="project" value="InterPro"/>
</dbReference>
<dbReference type="RefSeq" id="WP_012801170.1">
    <property type="nucleotide sequence ID" value="NC_013166.1"/>
</dbReference>
<sequence length="468" mass="52138">MIRSRFLSVLLVLLLGPFFSFNATAEKYALKGGRLIDGYGGPPLANSIILVENDTIKAVGQVGQLEIPEGYKIVSTEGMDVLPGLWESHAHLMLNGHADYSHWQPTYRERQVDEIMPASAVQLLLAGVTSARDLGANLEDSIEVKRQIEKGEIAGPNLFVSGPFLQYEPYPGSEHYRWGVKTVREAKQKVRQLAKAGVDMIKLVDQDQMELEVAQAIVDTAHENNLKVIGHSHRPEEIRVGLKIGVDNFEHTGLTTAPEYPEDVMKLLKERTATGRVAGGPLFWTPTVEGLYQYPELIKNPERLDNTCWHRGLKPDTIKDIKASLTDPGKLDYMQLTPLRQPTLKRKIAQLNEAGVVFLVGTDSGIPTKFHCQSTWNEMAVLTNDMNMPAMNIIRSATYWPAVMMGVQDRLGSITAGKQADIIAVEGDVLRYMNLISDVDFVMKDGVIYRQDGQVNEEKLAPKQRLKP</sequence>
<dbReference type="EMBL" id="CP001707">
    <property type="protein sequence ID" value="ACV26656.1"/>
    <property type="molecule type" value="Genomic_DNA"/>
</dbReference>
<keyword evidence="4" id="KW-1185">Reference proteome</keyword>
<feature type="signal peptide" evidence="1">
    <location>
        <begin position="1"/>
        <end position="25"/>
    </location>
</feature>
<proteinExistence type="predicted"/>
<dbReference type="STRING" id="523791.Kkor_1237"/>
<dbReference type="PANTHER" id="PTHR43135:SF3">
    <property type="entry name" value="ALPHA-D-RIBOSE 1-METHYLPHOSPHONATE 5-TRIPHOSPHATE DIPHOSPHATASE"/>
    <property type="match status" value="1"/>
</dbReference>
<name>C7RBL4_KANKD</name>
<dbReference type="InterPro" id="IPR006680">
    <property type="entry name" value="Amidohydro-rel"/>
</dbReference>
<dbReference type="HOGENOM" id="CLU_023620_2_2_6"/>
<dbReference type="InterPro" id="IPR051781">
    <property type="entry name" value="Metallo-dep_Hydrolase"/>
</dbReference>
<feature type="chain" id="PRO_5002983721" evidence="1">
    <location>
        <begin position="26"/>
        <end position="468"/>
    </location>
</feature>
<evidence type="ECO:0000259" key="2">
    <source>
        <dbReference type="Pfam" id="PF01979"/>
    </source>
</evidence>
<dbReference type="InterPro" id="IPR032466">
    <property type="entry name" value="Metal_Hydrolase"/>
</dbReference>
<accession>C7RBL4</accession>